<sequence length="171" mass="19949">MKKFFITLTILTLVPNIAEGQNRLSNGSFEIGNRDPSKNAAENLNDNLVDWESREWIGPTIHWHSPDWLWHPTFTPYGDNYIGMTDYELFQQKLSSSNKLENNTPYLITFYIKIGAYADHDHSLLNLYIAENKIKYKKESLIIGQDEEDHFCSEDYKTHKSFLNSIIKIES</sequence>
<proteinExistence type="predicted"/>
<feature type="non-terminal residue" evidence="1">
    <location>
        <position position="171"/>
    </location>
</feature>
<gene>
    <name evidence="1" type="ORF">S12H4_31138</name>
</gene>
<comment type="caution">
    <text evidence="1">The sequence shown here is derived from an EMBL/GenBank/DDBJ whole genome shotgun (WGS) entry which is preliminary data.</text>
</comment>
<dbReference type="AlphaFoldDB" id="X1SRJ9"/>
<protein>
    <submittedName>
        <fullName evidence="1">Uncharacterized protein</fullName>
    </submittedName>
</protein>
<organism evidence="1">
    <name type="scientific">marine sediment metagenome</name>
    <dbReference type="NCBI Taxonomy" id="412755"/>
    <lineage>
        <taxon>unclassified sequences</taxon>
        <taxon>metagenomes</taxon>
        <taxon>ecological metagenomes</taxon>
    </lineage>
</organism>
<reference evidence="1" key="1">
    <citation type="journal article" date="2014" name="Front. Microbiol.">
        <title>High frequency of phylogenetically diverse reductive dehalogenase-homologous genes in deep subseafloor sedimentary metagenomes.</title>
        <authorList>
            <person name="Kawai M."/>
            <person name="Futagami T."/>
            <person name="Toyoda A."/>
            <person name="Takaki Y."/>
            <person name="Nishi S."/>
            <person name="Hori S."/>
            <person name="Arai W."/>
            <person name="Tsubouchi T."/>
            <person name="Morono Y."/>
            <person name="Uchiyama I."/>
            <person name="Ito T."/>
            <person name="Fujiyama A."/>
            <person name="Inagaki F."/>
            <person name="Takami H."/>
        </authorList>
    </citation>
    <scope>NUCLEOTIDE SEQUENCE</scope>
    <source>
        <strain evidence="1">Expedition CK06-06</strain>
    </source>
</reference>
<evidence type="ECO:0000313" key="1">
    <source>
        <dbReference type="EMBL" id="GAI95543.1"/>
    </source>
</evidence>
<accession>X1SRJ9</accession>
<name>X1SRJ9_9ZZZZ</name>
<dbReference type="EMBL" id="BARW01018149">
    <property type="protein sequence ID" value="GAI95543.1"/>
    <property type="molecule type" value="Genomic_DNA"/>
</dbReference>